<feature type="region of interest" description="Disordered" evidence="15">
    <location>
        <begin position="171"/>
        <end position="190"/>
    </location>
</feature>
<keyword evidence="7 17" id="KW-0347">Helicase</keyword>
<keyword evidence="6" id="KW-0378">Hydrolase</keyword>
<evidence type="ECO:0000256" key="3">
    <source>
        <dbReference type="ARBA" id="ARBA00008435"/>
    </source>
</evidence>
<evidence type="ECO:0000259" key="16">
    <source>
        <dbReference type="PROSITE" id="PS51193"/>
    </source>
</evidence>
<name>A0A6A4WIL6_AMPAM</name>
<evidence type="ECO:0000256" key="15">
    <source>
        <dbReference type="SAM" id="MobiDB-lite"/>
    </source>
</evidence>
<keyword evidence="11" id="KW-0413">Isomerase</keyword>
<evidence type="ECO:0000256" key="6">
    <source>
        <dbReference type="ARBA" id="ARBA00022801"/>
    </source>
</evidence>
<keyword evidence="10" id="KW-0411">Iron-sulfur</keyword>
<comment type="subcellular location">
    <subcellularLocation>
        <location evidence="2">Nucleus</location>
    </subcellularLocation>
</comment>
<dbReference type="InterPro" id="IPR010614">
    <property type="entry name" value="RAD3-like_helicase_DEAD"/>
</dbReference>
<dbReference type="EC" id="5.6.2.3" evidence="13"/>
<comment type="similarity">
    <text evidence="3">Belongs to the DEAD box helicase family. DEAH subfamily. DDX11/CHL1 sub-subfamily.</text>
</comment>
<dbReference type="GO" id="GO:0016818">
    <property type="term" value="F:hydrolase activity, acting on acid anhydrides, in phosphorus-containing anhydrides"/>
    <property type="evidence" value="ECO:0007669"/>
    <property type="project" value="InterPro"/>
</dbReference>
<evidence type="ECO:0000256" key="8">
    <source>
        <dbReference type="ARBA" id="ARBA00022840"/>
    </source>
</evidence>
<dbReference type="InterPro" id="IPR014001">
    <property type="entry name" value="Helicase_ATP-bd"/>
</dbReference>
<evidence type="ECO:0000256" key="4">
    <source>
        <dbReference type="ARBA" id="ARBA00022723"/>
    </source>
</evidence>
<dbReference type="Proteomes" id="UP000440578">
    <property type="component" value="Unassembled WGS sequence"/>
</dbReference>
<feature type="compositionally biased region" description="Basic residues" evidence="15">
    <location>
        <begin position="119"/>
        <end position="128"/>
    </location>
</feature>
<dbReference type="PANTHER" id="PTHR11472">
    <property type="entry name" value="DNA REPAIR DEAD HELICASE RAD3/XP-D SUBFAMILY MEMBER"/>
    <property type="match status" value="1"/>
</dbReference>
<evidence type="ECO:0000256" key="14">
    <source>
        <dbReference type="ARBA" id="ARBA00048954"/>
    </source>
</evidence>
<dbReference type="EMBL" id="VIIS01001048">
    <property type="protein sequence ID" value="KAF0302572.1"/>
    <property type="molecule type" value="Genomic_DNA"/>
</dbReference>
<dbReference type="GO" id="GO:0006139">
    <property type="term" value="P:nucleobase-containing compound metabolic process"/>
    <property type="evidence" value="ECO:0007669"/>
    <property type="project" value="InterPro"/>
</dbReference>
<dbReference type="Pfam" id="PF13307">
    <property type="entry name" value="Helicase_C_2"/>
    <property type="match status" value="1"/>
</dbReference>
<feature type="compositionally biased region" description="Low complexity" evidence="15">
    <location>
        <begin position="502"/>
        <end position="516"/>
    </location>
</feature>
<dbReference type="OrthoDB" id="267079at2759"/>
<dbReference type="Pfam" id="PF06733">
    <property type="entry name" value="DEAD_2"/>
    <property type="match status" value="1"/>
</dbReference>
<dbReference type="InterPro" id="IPR045028">
    <property type="entry name" value="DinG/Rad3-like"/>
</dbReference>
<dbReference type="PROSITE" id="PS51193">
    <property type="entry name" value="HELICASE_ATP_BIND_2"/>
    <property type="match status" value="1"/>
</dbReference>
<dbReference type="EMBL" id="VIIS01001048">
    <property type="protein sequence ID" value="KAF0302571.1"/>
    <property type="molecule type" value="Genomic_DNA"/>
</dbReference>
<dbReference type="AlphaFoldDB" id="A0A6A4WIL6"/>
<evidence type="ECO:0000313" key="18">
    <source>
        <dbReference type="Proteomes" id="UP000440578"/>
    </source>
</evidence>
<keyword evidence="18" id="KW-1185">Reference proteome</keyword>
<feature type="compositionally biased region" description="Basic and acidic residues" evidence="15">
    <location>
        <begin position="129"/>
        <end position="140"/>
    </location>
</feature>
<evidence type="ECO:0000256" key="13">
    <source>
        <dbReference type="ARBA" id="ARBA00044969"/>
    </source>
</evidence>
<feature type="region of interest" description="Disordered" evidence="15">
    <location>
        <begin position="119"/>
        <end position="140"/>
    </location>
</feature>
<dbReference type="GO" id="GO:0034085">
    <property type="term" value="P:establishment of sister chromatid cohesion"/>
    <property type="evidence" value="ECO:0007669"/>
    <property type="project" value="TreeGrafter"/>
</dbReference>
<evidence type="ECO:0000256" key="2">
    <source>
        <dbReference type="ARBA" id="ARBA00004123"/>
    </source>
</evidence>
<evidence type="ECO:0000256" key="5">
    <source>
        <dbReference type="ARBA" id="ARBA00022741"/>
    </source>
</evidence>
<dbReference type="PANTHER" id="PTHR11472:SF41">
    <property type="entry name" value="ATP-DEPENDENT DNA HELICASE DDX11-RELATED"/>
    <property type="match status" value="1"/>
</dbReference>
<comment type="catalytic activity">
    <reaction evidence="14">
        <text>ATP + H2O = ADP + phosphate + H(+)</text>
        <dbReference type="Rhea" id="RHEA:13065"/>
        <dbReference type="ChEBI" id="CHEBI:15377"/>
        <dbReference type="ChEBI" id="CHEBI:15378"/>
        <dbReference type="ChEBI" id="CHEBI:30616"/>
        <dbReference type="ChEBI" id="CHEBI:43474"/>
        <dbReference type="ChEBI" id="CHEBI:456216"/>
        <dbReference type="EC" id="5.6.2.3"/>
    </reaction>
</comment>
<keyword evidence="9" id="KW-0408">Iron</keyword>
<evidence type="ECO:0000256" key="1">
    <source>
        <dbReference type="ARBA" id="ARBA00001966"/>
    </source>
</evidence>
<dbReference type="InterPro" id="IPR027417">
    <property type="entry name" value="P-loop_NTPase"/>
</dbReference>
<dbReference type="SMART" id="SM00488">
    <property type="entry name" value="DEXDc2"/>
    <property type="match status" value="1"/>
</dbReference>
<keyword evidence="4" id="KW-0479">Metal-binding</keyword>
<evidence type="ECO:0000256" key="9">
    <source>
        <dbReference type="ARBA" id="ARBA00023004"/>
    </source>
</evidence>
<evidence type="ECO:0000256" key="11">
    <source>
        <dbReference type="ARBA" id="ARBA00023235"/>
    </source>
</evidence>
<dbReference type="SMART" id="SM00491">
    <property type="entry name" value="HELICc2"/>
    <property type="match status" value="1"/>
</dbReference>
<accession>A0A6A4WIL6</accession>
<reference evidence="17 18" key="1">
    <citation type="submission" date="2019-07" db="EMBL/GenBank/DDBJ databases">
        <title>Draft genome assembly of a fouling barnacle, Amphibalanus amphitrite (Darwin, 1854): The first reference genome for Thecostraca.</title>
        <authorList>
            <person name="Kim W."/>
        </authorList>
    </citation>
    <scope>NUCLEOTIDE SEQUENCE [LARGE SCALE GENOMIC DNA]</scope>
    <source>
        <strain evidence="17">SNU_AA5</strain>
        <tissue evidence="17">Soma without cirri and trophi</tissue>
    </source>
</reference>
<dbReference type="SUPFAM" id="SSF52540">
    <property type="entry name" value="P-loop containing nucleoside triphosphate hydrolases"/>
    <property type="match status" value="1"/>
</dbReference>
<dbReference type="GO" id="GO:0046872">
    <property type="term" value="F:metal ion binding"/>
    <property type="evidence" value="ECO:0007669"/>
    <property type="project" value="UniProtKB-KW"/>
</dbReference>
<dbReference type="CDD" id="cd18788">
    <property type="entry name" value="SF2_C_XPD"/>
    <property type="match status" value="1"/>
</dbReference>
<dbReference type="InterPro" id="IPR013020">
    <property type="entry name" value="Rad3/Chl1-like"/>
</dbReference>
<evidence type="ECO:0000313" key="17">
    <source>
        <dbReference type="EMBL" id="KAF0302572.1"/>
    </source>
</evidence>
<dbReference type="GO" id="GO:0003677">
    <property type="term" value="F:DNA binding"/>
    <property type="evidence" value="ECO:0007669"/>
    <property type="project" value="InterPro"/>
</dbReference>
<keyword evidence="5" id="KW-0547">Nucleotide-binding</keyword>
<dbReference type="SMART" id="SM00487">
    <property type="entry name" value="DEXDc"/>
    <property type="match status" value="1"/>
</dbReference>
<comment type="caution">
    <text evidence="17">The sequence shown here is derived from an EMBL/GenBank/DDBJ whole genome shotgun (WGS) entry which is preliminary data.</text>
</comment>
<keyword evidence="12" id="KW-0539">Nucleus</keyword>
<feature type="region of interest" description="Disordered" evidence="15">
    <location>
        <begin position="499"/>
        <end position="519"/>
    </location>
</feature>
<dbReference type="GO" id="GO:0051536">
    <property type="term" value="F:iron-sulfur cluster binding"/>
    <property type="evidence" value="ECO:0007669"/>
    <property type="project" value="UniProtKB-KW"/>
</dbReference>
<dbReference type="GO" id="GO:0006974">
    <property type="term" value="P:DNA damage response"/>
    <property type="evidence" value="ECO:0007669"/>
    <property type="project" value="UniProtKB-ARBA"/>
</dbReference>
<evidence type="ECO:0000256" key="7">
    <source>
        <dbReference type="ARBA" id="ARBA00022806"/>
    </source>
</evidence>
<dbReference type="Gene3D" id="3.40.50.300">
    <property type="entry name" value="P-loop containing nucleotide triphosphate hydrolases"/>
    <property type="match status" value="3"/>
</dbReference>
<dbReference type="GO" id="GO:0005634">
    <property type="term" value="C:nucleus"/>
    <property type="evidence" value="ECO:0007669"/>
    <property type="project" value="UniProtKB-SubCell"/>
</dbReference>
<proteinExistence type="inferred from homology"/>
<dbReference type="PROSITE" id="PS00690">
    <property type="entry name" value="DEAH_ATP_HELICASE"/>
    <property type="match status" value="1"/>
</dbReference>
<organism evidence="17 18">
    <name type="scientific">Amphibalanus amphitrite</name>
    <name type="common">Striped barnacle</name>
    <name type="synonym">Balanus amphitrite</name>
    <dbReference type="NCBI Taxonomy" id="1232801"/>
    <lineage>
        <taxon>Eukaryota</taxon>
        <taxon>Metazoa</taxon>
        <taxon>Ecdysozoa</taxon>
        <taxon>Arthropoda</taxon>
        <taxon>Crustacea</taxon>
        <taxon>Multicrustacea</taxon>
        <taxon>Cirripedia</taxon>
        <taxon>Thoracica</taxon>
        <taxon>Thoracicalcarea</taxon>
        <taxon>Balanomorpha</taxon>
        <taxon>Balanoidea</taxon>
        <taxon>Balanidae</taxon>
        <taxon>Amphibalaninae</taxon>
        <taxon>Amphibalanus</taxon>
    </lineage>
</organism>
<dbReference type="GO" id="GO:0005524">
    <property type="term" value="F:ATP binding"/>
    <property type="evidence" value="ECO:0007669"/>
    <property type="project" value="UniProtKB-KW"/>
</dbReference>
<dbReference type="InterPro" id="IPR006555">
    <property type="entry name" value="ATP-dep_Helicase_C"/>
</dbReference>
<dbReference type="InterPro" id="IPR006554">
    <property type="entry name" value="Helicase-like_DEXD_c2"/>
</dbReference>
<dbReference type="GO" id="GO:0043139">
    <property type="term" value="F:5'-3' DNA helicase activity"/>
    <property type="evidence" value="ECO:0007669"/>
    <property type="project" value="UniProtKB-EC"/>
</dbReference>
<evidence type="ECO:0000256" key="12">
    <source>
        <dbReference type="ARBA" id="ARBA00023242"/>
    </source>
</evidence>
<evidence type="ECO:0000256" key="10">
    <source>
        <dbReference type="ARBA" id="ARBA00023014"/>
    </source>
</evidence>
<dbReference type="InterPro" id="IPR014013">
    <property type="entry name" value="Helic_SF1/SF2_ATP-bd_DinG/Rad3"/>
</dbReference>
<gene>
    <name evidence="17" type="primary">ddx11_2</name>
    <name evidence="17" type="ORF">FJT64_025342</name>
</gene>
<sequence length="868" mass="95808">MEVPETFEFPFPPYKAQENFMKNLYKALEEKKFGIFESPTGTGKSLALICGAVRWLRDHEARELADAEAAVAQLRSSGGGAAAAGASPDDWLAEQAVDRERRQQLLRAERQLEALQRARARATVKRGPRRPEKSAELARQEDEFRQLFGDVVENDPPDSSGQEEDLIAEFHSDEDSSSDEDPEEEEEEYHGTQIIYTSRTHSQLTQFVGEVRRSPHADHVRLVALASRPQLCINDAVRRLGSVGLVNQACLDMQNKTGSKATKMADGGRAEKKQKSTGACPYKRRVDDMAAEVLSEVRDIEQLVAEGRRRKACPYYASRRAVKHAQLVVVPYNNLLHAGTRQASGLRLTDSVIIVDEAHNLLETIGSIHTCHLSYRQVSEALEQLNHYIETYKKRFSPKNLLYLRQLLHVHKGIIKLVDSTTKTMPPGSEQTKVLLLNDFLCGATIDNLNMRKLLLFADKSRLVQKLRGCWKKRQVTAAPVATGRSAVSQFLREIQQPASDQTQAAAEQPEAPAETRTSDMPLMATLQLISALSDPDRDCRLLISTTRAEPPTIKYLPLNAAAQFTDIVKEARAVVLAGGTMQPVSEFRDQLLVAAGAAPSRVTVFSCGHVVPADQLLTLSLAAGPSGAELLFNYQNRALPATMSELGRVLVSLCTLVPAGVICFLPSYDYAAATIAHLTSTGAMDRIAAKKQVFREPRQANRADAVLSQYSAAARETGRRSTGPSGAILFCVVGGKMSEGINFSDDLGRCVVVVGLPYPNARSPELVEKMNFLDANVKRSEDGRTAGQILYENLCMKAVNQSIGRAIRHKNDYACVVLCDARYSRASTVAGLPEWIRRQMGHHAKFGPAFGQIRQFFKKMQEKFPPS</sequence>
<comment type="cofactor">
    <cofactor evidence="1">
        <name>[4Fe-4S] cluster</name>
        <dbReference type="ChEBI" id="CHEBI:49883"/>
    </cofactor>
</comment>
<protein>
    <recommendedName>
        <fullName evidence="13">DNA 5'-3' helicase</fullName>
        <ecNumber evidence="13">5.6.2.3</ecNumber>
    </recommendedName>
</protein>
<feature type="compositionally biased region" description="Acidic residues" evidence="15">
    <location>
        <begin position="175"/>
        <end position="188"/>
    </location>
</feature>
<feature type="domain" description="Helicase ATP-binding" evidence="16">
    <location>
        <begin position="3"/>
        <end position="408"/>
    </location>
</feature>
<dbReference type="FunFam" id="3.40.50.300:FF:001372">
    <property type="entry name" value="ATP-dependent DNA helicase chl1"/>
    <property type="match status" value="1"/>
</dbReference>
<feature type="region of interest" description="Disordered" evidence="15">
    <location>
        <begin position="259"/>
        <end position="278"/>
    </location>
</feature>
<keyword evidence="8" id="KW-0067">ATP-binding</keyword>
<dbReference type="NCBIfam" id="TIGR00604">
    <property type="entry name" value="rad3"/>
    <property type="match status" value="1"/>
</dbReference>
<dbReference type="InterPro" id="IPR002464">
    <property type="entry name" value="DNA/RNA_helicase_DEAH_CS"/>
</dbReference>